<dbReference type="PRINTS" id="PR00039">
    <property type="entry name" value="HTHLYSR"/>
</dbReference>
<accession>A0A944GSY8</accession>
<dbReference type="PROSITE" id="PS50931">
    <property type="entry name" value="HTH_LYSR"/>
    <property type="match status" value="1"/>
</dbReference>
<comment type="similarity">
    <text evidence="1">Belongs to the LysR transcriptional regulatory family.</text>
</comment>
<reference evidence="6" key="1">
    <citation type="submission" date="2018-08" db="EMBL/GenBank/DDBJ databases">
        <authorList>
            <person name="Jin W."/>
            <person name="Wang H."/>
            <person name="Yang Y."/>
            <person name="Li M."/>
            <person name="Liu J."/>
        </authorList>
    </citation>
    <scope>NUCLEOTIDE SEQUENCE</scope>
    <source>
        <strain evidence="6">AESS21</strain>
    </source>
</reference>
<gene>
    <name evidence="6" type="ORF">DYI23_14030</name>
</gene>
<organism evidence="6 7">
    <name type="scientific">Roseibium polysiphoniae</name>
    <dbReference type="NCBI Taxonomy" id="2571221"/>
    <lineage>
        <taxon>Bacteria</taxon>
        <taxon>Pseudomonadati</taxon>
        <taxon>Pseudomonadota</taxon>
        <taxon>Alphaproteobacteria</taxon>
        <taxon>Hyphomicrobiales</taxon>
        <taxon>Stappiaceae</taxon>
        <taxon>Roseibium</taxon>
    </lineage>
</organism>
<dbReference type="GO" id="GO:0003677">
    <property type="term" value="F:DNA binding"/>
    <property type="evidence" value="ECO:0007669"/>
    <property type="project" value="UniProtKB-KW"/>
</dbReference>
<dbReference type="Proteomes" id="UP000705379">
    <property type="component" value="Unassembled WGS sequence"/>
</dbReference>
<reference evidence="6" key="2">
    <citation type="journal article" date="2021" name="Microorganisms">
        <title>Bacterial Dimethylsulfoniopropionate Biosynthesis in the East China Sea.</title>
        <authorList>
            <person name="Liu J."/>
            <person name="Zhang Y."/>
            <person name="Liu J."/>
            <person name="Zhong H."/>
            <person name="Williams B.T."/>
            <person name="Zheng Y."/>
            <person name="Curson A.R.J."/>
            <person name="Sun C."/>
            <person name="Sun H."/>
            <person name="Song D."/>
            <person name="Wagner Mackenzie B."/>
            <person name="Bermejo Martinez A."/>
            <person name="Todd J.D."/>
            <person name="Zhang X.H."/>
        </authorList>
    </citation>
    <scope>NUCLEOTIDE SEQUENCE</scope>
    <source>
        <strain evidence="6">AESS21</strain>
    </source>
</reference>
<dbReference type="RefSeq" id="WP_213216744.1">
    <property type="nucleotide sequence ID" value="NZ_QTKU01000003.1"/>
</dbReference>
<keyword evidence="3" id="KW-0238">DNA-binding</keyword>
<protein>
    <submittedName>
        <fullName evidence="6">LysR family transcriptional regulator</fullName>
    </submittedName>
</protein>
<dbReference type="PANTHER" id="PTHR30537">
    <property type="entry name" value="HTH-TYPE TRANSCRIPTIONAL REGULATOR"/>
    <property type="match status" value="1"/>
</dbReference>
<feature type="domain" description="HTH lysR-type" evidence="5">
    <location>
        <begin position="5"/>
        <end position="62"/>
    </location>
</feature>
<dbReference type="InterPro" id="IPR005119">
    <property type="entry name" value="LysR_subst-bd"/>
</dbReference>
<dbReference type="SUPFAM" id="SSF46785">
    <property type="entry name" value="Winged helix' DNA-binding domain"/>
    <property type="match status" value="1"/>
</dbReference>
<dbReference type="Gene3D" id="1.10.10.10">
    <property type="entry name" value="Winged helix-like DNA-binding domain superfamily/Winged helix DNA-binding domain"/>
    <property type="match status" value="1"/>
</dbReference>
<evidence type="ECO:0000259" key="5">
    <source>
        <dbReference type="PROSITE" id="PS50931"/>
    </source>
</evidence>
<evidence type="ECO:0000256" key="1">
    <source>
        <dbReference type="ARBA" id="ARBA00009437"/>
    </source>
</evidence>
<dbReference type="PANTHER" id="PTHR30537:SF5">
    <property type="entry name" value="HTH-TYPE TRANSCRIPTIONAL ACTIVATOR TTDR-RELATED"/>
    <property type="match status" value="1"/>
</dbReference>
<dbReference type="InterPro" id="IPR036388">
    <property type="entry name" value="WH-like_DNA-bd_sf"/>
</dbReference>
<evidence type="ECO:0000313" key="7">
    <source>
        <dbReference type="Proteomes" id="UP000705379"/>
    </source>
</evidence>
<dbReference type="GO" id="GO:0003700">
    <property type="term" value="F:DNA-binding transcription factor activity"/>
    <property type="evidence" value="ECO:0007669"/>
    <property type="project" value="InterPro"/>
</dbReference>
<dbReference type="Pfam" id="PF00126">
    <property type="entry name" value="HTH_1"/>
    <property type="match status" value="1"/>
</dbReference>
<dbReference type="InterPro" id="IPR058163">
    <property type="entry name" value="LysR-type_TF_proteobact-type"/>
</dbReference>
<evidence type="ECO:0000313" key="6">
    <source>
        <dbReference type="EMBL" id="MBS8261338.1"/>
    </source>
</evidence>
<dbReference type="SUPFAM" id="SSF53850">
    <property type="entry name" value="Periplasmic binding protein-like II"/>
    <property type="match status" value="1"/>
</dbReference>
<dbReference type="InterPro" id="IPR000847">
    <property type="entry name" value="LysR_HTH_N"/>
</dbReference>
<keyword evidence="4" id="KW-0804">Transcription</keyword>
<evidence type="ECO:0000256" key="2">
    <source>
        <dbReference type="ARBA" id="ARBA00023015"/>
    </source>
</evidence>
<comment type="caution">
    <text evidence="6">The sequence shown here is derived from an EMBL/GenBank/DDBJ whole genome shotgun (WGS) entry which is preliminary data.</text>
</comment>
<evidence type="ECO:0000256" key="3">
    <source>
        <dbReference type="ARBA" id="ARBA00023125"/>
    </source>
</evidence>
<dbReference type="Pfam" id="PF03466">
    <property type="entry name" value="LysR_substrate"/>
    <property type="match status" value="1"/>
</dbReference>
<dbReference type="InterPro" id="IPR036390">
    <property type="entry name" value="WH_DNA-bd_sf"/>
</dbReference>
<dbReference type="Gene3D" id="3.40.190.10">
    <property type="entry name" value="Periplasmic binding protein-like II"/>
    <property type="match status" value="2"/>
</dbReference>
<proteinExistence type="inferred from homology"/>
<keyword evidence="2" id="KW-0805">Transcription regulation</keyword>
<dbReference type="AlphaFoldDB" id="A0A944GSY8"/>
<evidence type="ECO:0000256" key="4">
    <source>
        <dbReference type="ARBA" id="ARBA00023163"/>
    </source>
</evidence>
<sequence>MSGIPHLRLLVTFDTVCQLGSMQRAAQELNVTPPAVTQAIRALELEVGVPLLNRSTKPALPTEAGERLSSAIRHSFALIEDTIVDIRHLAGLSEQQLSLCCTLGMATYWLMPKLSGFYGRFPDITVNVQAPPSDQPVLSPGLDIALRYGRGGWTDGETWKLFDERACPVGTPQMIGQVAEAGGLEDVPLIEVRLGSPHLWDTWTDYFEQRGIKRARRPSHVFDNYVQAVQAALDGRGIMLGWRSITHKLVGDGSLVELPSGTHDFGTSYFVTCSHRSMSKQSTKHFIDWVTGLDR</sequence>
<name>A0A944GSY8_9HYPH</name>
<dbReference type="EMBL" id="QTKU01000003">
    <property type="protein sequence ID" value="MBS8261338.1"/>
    <property type="molecule type" value="Genomic_DNA"/>
</dbReference>